<evidence type="ECO:0000313" key="1">
    <source>
        <dbReference type="EMBL" id="SVD41614.1"/>
    </source>
</evidence>
<proteinExistence type="predicted"/>
<reference evidence="1" key="1">
    <citation type="submission" date="2018-05" db="EMBL/GenBank/DDBJ databases">
        <authorList>
            <person name="Lanie J.A."/>
            <person name="Ng W.-L."/>
            <person name="Kazmierczak K.M."/>
            <person name="Andrzejewski T.M."/>
            <person name="Davidsen T.M."/>
            <person name="Wayne K.J."/>
            <person name="Tettelin H."/>
            <person name="Glass J.I."/>
            <person name="Rusch D."/>
            <person name="Podicherti R."/>
            <person name="Tsui H.-C.T."/>
            <person name="Winkler M.E."/>
        </authorList>
    </citation>
    <scope>NUCLEOTIDE SEQUENCE</scope>
</reference>
<dbReference type="EMBL" id="UINC01149253">
    <property type="protein sequence ID" value="SVD41614.1"/>
    <property type="molecule type" value="Genomic_DNA"/>
</dbReference>
<organism evidence="1">
    <name type="scientific">marine metagenome</name>
    <dbReference type="NCBI Taxonomy" id="408172"/>
    <lineage>
        <taxon>unclassified sequences</taxon>
        <taxon>metagenomes</taxon>
        <taxon>ecological metagenomes</taxon>
    </lineage>
</organism>
<protein>
    <submittedName>
        <fullName evidence="1">Uncharacterized protein</fullName>
    </submittedName>
</protein>
<accession>A0A382V554</accession>
<sequence>MEWADGTEVSKTEAYHRQNRLRDIGKMFTGVKCVNCKKEFNLFTSKDSEKCDDCYDESEKDTKIVPAGFEGQRIRRRDGFVYKSKPFQTQT</sequence>
<gene>
    <name evidence="1" type="ORF">METZ01_LOCUS394468</name>
</gene>
<dbReference type="AlphaFoldDB" id="A0A382V554"/>
<name>A0A382V554_9ZZZZ</name>